<gene>
    <name evidence="5" type="ORF">O4J56_00985</name>
</gene>
<dbReference type="Gene3D" id="2.40.50.140">
    <property type="entry name" value="Nucleic acid-binding proteins"/>
    <property type="match status" value="2"/>
</dbReference>
<dbReference type="EMBL" id="JAQFWQ010000002">
    <property type="protein sequence ID" value="MDA2809197.1"/>
    <property type="molecule type" value="Genomic_DNA"/>
</dbReference>
<keyword evidence="3" id="KW-0687">Ribonucleoprotein</keyword>
<protein>
    <submittedName>
        <fullName evidence="5">S1 RNA-binding domain-containing protein</fullName>
    </submittedName>
</protein>
<dbReference type="InterPro" id="IPR012340">
    <property type="entry name" value="NA-bd_OB-fold"/>
</dbReference>
<dbReference type="Proteomes" id="UP001527866">
    <property type="component" value="Unassembled WGS sequence"/>
</dbReference>
<keyword evidence="2" id="KW-0689">Ribosomal protein</keyword>
<reference evidence="5 6" key="1">
    <citation type="submission" date="2023-01" db="EMBL/GenBank/DDBJ databases">
        <title>Draft genome sequence of Nocardiopsis sp. RSe5-2 isolated from halophytes.</title>
        <authorList>
            <person name="Duangmal K."/>
            <person name="Chantavorakit T."/>
        </authorList>
    </citation>
    <scope>NUCLEOTIDE SEQUENCE [LARGE SCALE GENOMIC DNA]</scope>
    <source>
        <strain evidence="5 6">RSe5-2</strain>
    </source>
</reference>
<feature type="domain" description="S1 motif" evidence="4">
    <location>
        <begin position="116"/>
        <end position="185"/>
    </location>
</feature>
<dbReference type="PANTHER" id="PTHR10724:SF7">
    <property type="entry name" value="SMALL RIBOSOMAL SUBUNIT PROTEIN BS1C"/>
    <property type="match status" value="1"/>
</dbReference>
<accession>A0ABT4TWY1</accession>
<organism evidence="5 6">
    <name type="scientific">Nocardiopsis endophytica</name>
    <dbReference type="NCBI Taxonomy" id="3018445"/>
    <lineage>
        <taxon>Bacteria</taxon>
        <taxon>Bacillati</taxon>
        <taxon>Actinomycetota</taxon>
        <taxon>Actinomycetes</taxon>
        <taxon>Streptosporangiales</taxon>
        <taxon>Nocardiopsidaceae</taxon>
        <taxon>Nocardiopsis</taxon>
    </lineage>
</organism>
<dbReference type="PROSITE" id="PS50126">
    <property type="entry name" value="S1"/>
    <property type="match status" value="2"/>
</dbReference>
<dbReference type="InterPro" id="IPR050437">
    <property type="entry name" value="Ribos_protein_bS1-like"/>
</dbReference>
<dbReference type="Pfam" id="PF00575">
    <property type="entry name" value="S1"/>
    <property type="match status" value="1"/>
</dbReference>
<evidence type="ECO:0000256" key="3">
    <source>
        <dbReference type="ARBA" id="ARBA00023274"/>
    </source>
</evidence>
<dbReference type="SMART" id="SM00316">
    <property type="entry name" value="S1"/>
    <property type="match status" value="2"/>
</dbReference>
<proteinExistence type="inferred from homology"/>
<dbReference type="PANTHER" id="PTHR10724">
    <property type="entry name" value="30S RIBOSOMAL PROTEIN S1"/>
    <property type="match status" value="1"/>
</dbReference>
<feature type="domain" description="S1 motif" evidence="4">
    <location>
        <begin position="32"/>
        <end position="100"/>
    </location>
</feature>
<sequence>MSSEPDPLEPLRRDLSVDETVTAVLNGWPLRNEVVKGTVVRIVPFGLFLDIDGREGLVRIPEVSHRPIGHPSEAAAVGDEVVGVVTDVDLEREQVSVSLKRLLPDPLHAFARRAIGRTLPGRVDRTTRVGAFVEMDADGDGGTDGDGIVGLLPGAESVDLQVGDLVEVEVASIDIEARRVRLRRA</sequence>
<dbReference type="InterPro" id="IPR003029">
    <property type="entry name" value="S1_domain"/>
</dbReference>
<evidence type="ECO:0000313" key="5">
    <source>
        <dbReference type="EMBL" id="MDA2809197.1"/>
    </source>
</evidence>
<evidence type="ECO:0000313" key="6">
    <source>
        <dbReference type="Proteomes" id="UP001527866"/>
    </source>
</evidence>
<comment type="similarity">
    <text evidence="1">Belongs to the bacterial ribosomal protein bS1 family.</text>
</comment>
<dbReference type="RefSeq" id="WP_270683112.1">
    <property type="nucleotide sequence ID" value="NZ_JAQFWQ010000002.1"/>
</dbReference>
<name>A0ABT4TWY1_9ACTN</name>
<dbReference type="SUPFAM" id="SSF50249">
    <property type="entry name" value="Nucleic acid-binding proteins"/>
    <property type="match status" value="2"/>
</dbReference>
<keyword evidence="6" id="KW-1185">Reference proteome</keyword>
<evidence type="ECO:0000256" key="1">
    <source>
        <dbReference type="ARBA" id="ARBA00006767"/>
    </source>
</evidence>
<evidence type="ECO:0000259" key="4">
    <source>
        <dbReference type="PROSITE" id="PS50126"/>
    </source>
</evidence>
<evidence type="ECO:0000256" key="2">
    <source>
        <dbReference type="ARBA" id="ARBA00022980"/>
    </source>
</evidence>
<comment type="caution">
    <text evidence="5">The sequence shown here is derived from an EMBL/GenBank/DDBJ whole genome shotgun (WGS) entry which is preliminary data.</text>
</comment>